<evidence type="ECO:0000256" key="1">
    <source>
        <dbReference type="ARBA" id="ARBA00004651"/>
    </source>
</evidence>
<dbReference type="InterPro" id="IPR011701">
    <property type="entry name" value="MFS"/>
</dbReference>
<evidence type="ECO:0000313" key="8">
    <source>
        <dbReference type="EMBL" id="QBR87988.1"/>
    </source>
</evidence>
<evidence type="ECO:0000259" key="7">
    <source>
        <dbReference type="PROSITE" id="PS50850"/>
    </source>
</evidence>
<evidence type="ECO:0000256" key="4">
    <source>
        <dbReference type="ARBA" id="ARBA00022989"/>
    </source>
</evidence>
<feature type="domain" description="Major facilitator superfamily (MFS) profile" evidence="7">
    <location>
        <begin position="29"/>
        <end position="427"/>
    </location>
</feature>
<feature type="transmembrane region" description="Helical" evidence="6">
    <location>
        <begin position="95"/>
        <end position="113"/>
    </location>
</feature>
<dbReference type="PANTHER" id="PTHR43385">
    <property type="entry name" value="RIBOFLAVIN TRANSPORTER RIBJ"/>
    <property type="match status" value="1"/>
</dbReference>
<keyword evidence="5 6" id="KW-0472">Membrane</keyword>
<comment type="subcellular location">
    <subcellularLocation>
        <location evidence="1">Cell membrane</location>
        <topology evidence="1">Multi-pass membrane protein</topology>
    </subcellularLocation>
</comment>
<feature type="transmembrane region" description="Helical" evidence="6">
    <location>
        <begin position="335"/>
        <end position="361"/>
    </location>
</feature>
<keyword evidence="9" id="KW-1185">Reference proteome</keyword>
<feature type="transmembrane region" description="Helical" evidence="6">
    <location>
        <begin position="247"/>
        <end position="269"/>
    </location>
</feature>
<evidence type="ECO:0000313" key="9">
    <source>
        <dbReference type="Proteomes" id="UP000295748"/>
    </source>
</evidence>
<dbReference type="PANTHER" id="PTHR43385:SF1">
    <property type="entry name" value="RIBOFLAVIN TRANSPORTER RIBJ"/>
    <property type="match status" value="1"/>
</dbReference>
<feature type="transmembrane region" description="Helical" evidence="6">
    <location>
        <begin position="119"/>
        <end position="137"/>
    </location>
</feature>
<dbReference type="EMBL" id="CP038266">
    <property type="protein sequence ID" value="QBR87988.1"/>
    <property type="molecule type" value="Genomic_DNA"/>
</dbReference>
<dbReference type="InterPro" id="IPR052983">
    <property type="entry name" value="MFS_Riboflavin_Transporter"/>
</dbReference>
<dbReference type="Pfam" id="PF07690">
    <property type="entry name" value="MFS_1"/>
    <property type="match status" value="1"/>
</dbReference>
<dbReference type="Gene3D" id="1.20.1250.20">
    <property type="entry name" value="MFS general substrate transporter like domains"/>
    <property type="match status" value="2"/>
</dbReference>
<evidence type="ECO:0000256" key="3">
    <source>
        <dbReference type="ARBA" id="ARBA00022692"/>
    </source>
</evidence>
<keyword evidence="2" id="KW-0813">Transport</keyword>
<reference evidence="8 9" key="1">
    <citation type="submission" date="2019-03" db="EMBL/GenBank/DDBJ databases">
        <authorList>
            <person name="Dong K."/>
        </authorList>
    </citation>
    <scope>NUCLEOTIDE SEQUENCE [LARGE SCALE GENOMIC DNA]</scope>
    <source>
        <strain evidence="9">dk512</strain>
    </source>
</reference>
<sequence length="444" mass="46538">MTPDPHINGDEMNQVLTKTPNEWRAGWKPAVAAAVGWGTAGVMITNTSSLFIEPIIADTGWTSSQVLLSPIMGVVTAISTPFVGKAVQRFGPKRVVLFGLIGLVASIGIFVSLPLILPVYYGFGLVAGAFVAAVSMVPWNRTVVSWFRKSAGKALSLMGLTAGVSVAILSPILVSVIGQWGWRAGYLVIAGILLVITVPVSLWGIRIRKDVQADPTETTENTAILIEAVDQQEPLTTLRSAVRNGDVWALGIAFAFMVMPVGGFLANMFPVLTTGGLDPASAATILSMFFVAAALGRVVSGLLLDVLPRYVVAVVFLGLGFVGALLLGLGSPLSFGMALVGIIAFAAVAGGETEMMGYFILRELGERSFAIAFSVIVVIFSVCSIGAPYVFSLFRDTTGSYTGALIVAAVIFAIGAAVFIWRAAAIRNRIPLGLVKDSAVAVEG</sequence>
<dbReference type="SUPFAM" id="SSF103473">
    <property type="entry name" value="MFS general substrate transporter"/>
    <property type="match status" value="1"/>
</dbReference>
<feature type="transmembrane region" description="Helical" evidence="6">
    <location>
        <begin position="310"/>
        <end position="329"/>
    </location>
</feature>
<name>A0ABX5SS61_9MICO</name>
<gene>
    <name evidence="8" type="ORF">E4K62_04320</name>
</gene>
<organism evidence="8 9">
    <name type="scientific">Microbacterium wangchenii</name>
    <dbReference type="NCBI Taxonomy" id="2541726"/>
    <lineage>
        <taxon>Bacteria</taxon>
        <taxon>Bacillati</taxon>
        <taxon>Actinomycetota</taxon>
        <taxon>Actinomycetes</taxon>
        <taxon>Micrococcales</taxon>
        <taxon>Microbacteriaceae</taxon>
        <taxon>Microbacterium</taxon>
    </lineage>
</organism>
<dbReference type="PROSITE" id="PS50850">
    <property type="entry name" value="MFS"/>
    <property type="match status" value="1"/>
</dbReference>
<feature type="transmembrane region" description="Helical" evidence="6">
    <location>
        <begin position="184"/>
        <end position="205"/>
    </location>
</feature>
<feature type="transmembrane region" description="Helical" evidence="6">
    <location>
        <begin position="281"/>
        <end position="303"/>
    </location>
</feature>
<evidence type="ECO:0000256" key="5">
    <source>
        <dbReference type="ARBA" id="ARBA00023136"/>
    </source>
</evidence>
<protein>
    <submittedName>
        <fullName evidence="8">MFS transporter</fullName>
    </submittedName>
</protein>
<feature type="transmembrane region" description="Helical" evidence="6">
    <location>
        <begin position="403"/>
        <end position="421"/>
    </location>
</feature>
<accession>A0ABX5SS61</accession>
<dbReference type="InterPro" id="IPR020846">
    <property type="entry name" value="MFS_dom"/>
</dbReference>
<dbReference type="InterPro" id="IPR036259">
    <property type="entry name" value="MFS_trans_sf"/>
</dbReference>
<keyword evidence="3 6" id="KW-0812">Transmembrane</keyword>
<keyword evidence="4 6" id="KW-1133">Transmembrane helix</keyword>
<feature type="transmembrane region" description="Helical" evidence="6">
    <location>
        <begin position="30"/>
        <end position="52"/>
    </location>
</feature>
<evidence type="ECO:0000256" key="2">
    <source>
        <dbReference type="ARBA" id="ARBA00022448"/>
    </source>
</evidence>
<proteinExistence type="predicted"/>
<evidence type="ECO:0000256" key="6">
    <source>
        <dbReference type="SAM" id="Phobius"/>
    </source>
</evidence>
<dbReference type="Proteomes" id="UP000295748">
    <property type="component" value="Chromosome"/>
</dbReference>
<feature type="transmembrane region" description="Helical" evidence="6">
    <location>
        <begin position="157"/>
        <end position="178"/>
    </location>
</feature>
<feature type="transmembrane region" description="Helical" evidence="6">
    <location>
        <begin position="368"/>
        <end position="391"/>
    </location>
</feature>